<evidence type="ECO:0000313" key="5">
    <source>
        <dbReference type="Proteomes" id="UP000014104"/>
    </source>
</evidence>
<feature type="coiled-coil region" evidence="1">
    <location>
        <begin position="431"/>
        <end position="465"/>
    </location>
</feature>
<reference evidence="3 5" key="1">
    <citation type="submission" date="2013-03" db="EMBL/GenBank/DDBJ databases">
        <title>The Genome Sequence of Enterococcus avium ATCC_14025 (Illumina only assembly).</title>
        <authorList>
            <consortium name="The Broad Institute Genomics Platform"/>
            <consortium name="The Broad Institute Genome Sequencing Center for Infectious Disease"/>
            <person name="Earl A."/>
            <person name="Russ C."/>
            <person name="Gilmore M."/>
            <person name="Surin D."/>
            <person name="Walker B."/>
            <person name="Young S."/>
            <person name="Zeng Q."/>
            <person name="Gargeya S."/>
            <person name="Fitzgerald M."/>
            <person name="Haas B."/>
            <person name="Abouelleil A."/>
            <person name="Allen A.W."/>
            <person name="Alvarado L."/>
            <person name="Arachchi H.M."/>
            <person name="Berlin A.M."/>
            <person name="Chapman S.B."/>
            <person name="Gainer-Dewar J."/>
            <person name="Goldberg J."/>
            <person name="Griggs A."/>
            <person name="Gujja S."/>
            <person name="Hansen M."/>
            <person name="Howarth C."/>
            <person name="Imamovic A."/>
            <person name="Ireland A."/>
            <person name="Larimer J."/>
            <person name="McCowan C."/>
            <person name="Murphy C."/>
            <person name="Pearson M."/>
            <person name="Poon T.W."/>
            <person name="Priest M."/>
            <person name="Roberts A."/>
            <person name="Saif S."/>
            <person name="Shea T."/>
            <person name="Sisk P."/>
            <person name="Sykes S."/>
            <person name="Wortman J."/>
            <person name="Nusbaum C."/>
            <person name="Birren B."/>
        </authorList>
    </citation>
    <scope>NUCLEOTIDE SEQUENCE [LARGE SCALE GENOMIC DNA]</scope>
    <source>
        <strain evidence="3 5">ATCC 14025</strain>
    </source>
</reference>
<dbReference type="InterPro" id="IPR026866">
    <property type="entry name" value="CR006_AAA"/>
</dbReference>
<feature type="coiled-coil region" evidence="1">
    <location>
        <begin position="82"/>
        <end position="131"/>
    </location>
</feature>
<evidence type="ECO:0000259" key="2">
    <source>
        <dbReference type="Pfam" id="PF13166"/>
    </source>
</evidence>
<keyword evidence="1" id="KW-0175">Coiled coil</keyword>
<evidence type="ECO:0000313" key="3">
    <source>
        <dbReference type="EMBL" id="EOT45086.1"/>
    </source>
</evidence>
<dbReference type="Gene3D" id="3.40.50.300">
    <property type="entry name" value="P-loop containing nucleotide triphosphate hydrolases"/>
    <property type="match status" value="1"/>
</dbReference>
<organism evidence="4 6">
    <name type="scientific">Enterococcus avium ATCC 14025</name>
    <dbReference type="NCBI Taxonomy" id="1140002"/>
    <lineage>
        <taxon>Bacteria</taxon>
        <taxon>Bacillati</taxon>
        <taxon>Bacillota</taxon>
        <taxon>Bacilli</taxon>
        <taxon>Lactobacillales</taxon>
        <taxon>Enterococcaceae</taxon>
        <taxon>Enterococcus</taxon>
    </lineage>
</organism>
<comment type="caution">
    <text evidence="4">The sequence shown here is derived from an EMBL/GenBank/DDBJ whole genome shotgun (WGS) entry which is preliminary data.</text>
</comment>
<reference evidence="4 6" key="2">
    <citation type="submission" date="2013-03" db="EMBL/GenBank/DDBJ databases">
        <title>The Genome Sequence of Enterococcus avium ATCC_14025 (PacBio/Illumina hybrid assembly).</title>
        <authorList>
            <consortium name="The Broad Institute Genomics Platform"/>
            <consortium name="The Broad Institute Genome Sequencing Center for Infectious Disease"/>
            <person name="Earl A."/>
            <person name="Russ C."/>
            <person name="Gilmore M."/>
            <person name="Surin D."/>
            <person name="Walker B."/>
            <person name="Young S."/>
            <person name="Zeng Q."/>
            <person name="Gargeya S."/>
            <person name="Fitzgerald M."/>
            <person name="Haas B."/>
            <person name="Abouelleil A."/>
            <person name="Allen A.W."/>
            <person name="Alvarado L."/>
            <person name="Arachchi H.M."/>
            <person name="Berlin A.M."/>
            <person name="Chapman S.B."/>
            <person name="Gainer-Dewar J."/>
            <person name="Goldberg J."/>
            <person name="Griggs A."/>
            <person name="Gujja S."/>
            <person name="Hansen M."/>
            <person name="Howarth C."/>
            <person name="Imamovic A."/>
            <person name="Ireland A."/>
            <person name="Larimer J."/>
            <person name="McCowan C."/>
            <person name="Murphy C."/>
            <person name="Pearson M."/>
            <person name="Poon T.W."/>
            <person name="Priest M."/>
            <person name="Roberts A."/>
            <person name="Saif S."/>
            <person name="Shea T."/>
            <person name="Sisk P."/>
            <person name="Sykes S."/>
            <person name="Wortman J."/>
            <person name="Nusbaum C."/>
            <person name="Birren B."/>
        </authorList>
    </citation>
    <scope>NUCLEOTIDE SEQUENCE [LARGE SCALE GENOMIC DNA]</scope>
    <source>
        <strain evidence="4 6">ATCC 14025</strain>
    </source>
</reference>
<evidence type="ECO:0000313" key="4">
    <source>
        <dbReference type="EMBL" id="EOU21695.1"/>
    </source>
</evidence>
<keyword evidence="5" id="KW-1185">Reference proteome</keyword>
<evidence type="ECO:0000313" key="6">
    <source>
        <dbReference type="Proteomes" id="UP000014107"/>
    </source>
</evidence>
<gene>
    <name evidence="4" type="ORF">I570_01893</name>
    <name evidence="3" type="ORF">OMU_02481</name>
</gene>
<dbReference type="Pfam" id="PF13166">
    <property type="entry name" value="AAA_13"/>
    <property type="match status" value="1"/>
</dbReference>
<dbReference type="EMBL" id="ASWL01000003">
    <property type="protein sequence ID" value="EOU21695.1"/>
    <property type="molecule type" value="Genomic_DNA"/>
</dbReference>
<dbReference type="Proteomes" id="UP000014107">
    <property type="component" value="Unassembled WGS sequence"/>
</dbReference>
<proteinExistence type="predicted"/>
<dbReference type="SUPFAM" id="SSF52540">
    <property type="entry name" value="P-loop containing nucleoside triphosphate hydrolases"/>
    <property type="match status" value="1"/>
</dbReference>
<dbReference type="EMBL" id="AHYV01000024">
    <property type="protein sequence ID" value="EOT45086.1"/>
    <property type="molecule type" value="Genomic_DNA"/>
</dbReference>
<evidence type="ECO:0000256" key="1">
    <source>
        <dbReference type="SAM" id="Coils"/>
    </source>
</evidence>
<protein>
    <recommendedName>
        <fullName evidence="2">Protein CR006 P-loop domain-containing protein</fullName>
    </recommendedName>
</protein>
<accession>A0AAV3IYH5</accession>
<dbReference type="InterPro" id="IPR027417">
    <property type="entry name" value="P-loop_NTPase"/>
</dbReference>
<sequence>MKLDFSTTVIFSNSDIEFDKPINFVFGKNGTGKSTITSLMNEQYGDSLDIRVFQGFDSIVGEDKKLNAVTLGEENTSINEQITDKEAEKENLILDIEKMSKEIREPENKKIKNVFSKLEDSKKEKKNKSKEIESFYTQSAATIAKDNRLVENARTYRKDTFKREIPYANLLEQNDIEKNNSILKSEKKTVKTITFPKINFAKYQESVNEILDAKVESKIVLEELSDNPQKTNFAEKGMHIHNSGEKCSFCGNFVTEERLTILKKYFSADEVELLKKRILNGKEKIEALRNTISAIKVDTNDFYPDYLERVGVLNDNITVLVKDQVSFLEALLSALNEKEKNLFKEEVALNLDFPENFDDVISDYEEIVKLNNDFSNNLKAKQDEAMRALRLHEVKKIIDKFKLDSELVKLEALDRREAEAQSNFNVEVDKIRKENDKIGAIDNEISALKNKTKNTEKLAHNINNKLRYLVSFEMIRKKVDDQEFYEIKNHQGEIRPITELSTGEKNIIAFLYFIEKLSEVSDSSNGTNKVIVFDDPMTSNDDTMQYLIIDELQKVIKMCDKKSCSDQFILLTHNTFFYLNCSFEIKNRRDKKNAFEESNFYKLQRCDNQTKISRIENKNQDFKTNYEALWHELAFLYTEDKPEMMLNPIRRIIETYVVFNGKEDFYKNNKDAKNLFNTNSHYFPDLEADLNGKGRDDIKNMLKKCFSDNGAEVHFNKHWKNATKRISDN</sequence>
<feature type="domain" description="Protein CR006 P-loop" evidence="2">
    <location>
        <begin position="11"/>
        <end position="706"/>
    </location>
</feature>
<dbReference type="Proteomes" id="UP000014104">
    <property type="component" value="Unassembled WGS sequence"/>
</dbReference>
<dbReference type="AlphaFoldDB" id="A0AAV3IYH5"/>
<name>A0AAV3IYH5_ENTAV</name>